<dbReference type="AlphaFoldDB" id="D1CG57"/>
<dbReference type="RefSeq" id="WP_012874948.1">
    <property type="nucleotide sequence ID" value="NC_013525.1"/>
</dbReference>
<dbReference type="InterPro" id="IPR002882">
    <property type="entry name" value="CofD"/>
</dbReference>
<name>D1CG57_THET1</name>
<dbReference type="EMBL" id="CP001825">
    <property type="protein sequence ID" value="ACZ41913.1"/>
    <property type="molecule type" value="Genomic_DNA"/>
</dbReference>
<proteinExistence type="inferred from homology"/>
<dbReference type="HOGENOM" id="CLU_044041_0_1_0"/>
<dbReference type="GO" id="GO:0043743">
    <property type="term" value="F:LPPG:FO 2-phospho-L-lactate transferase activity"/>
    <property type="evidence" value="ECO:0007669"/>
    <property type="project" value="InterPro"/>
</dbReference>
<accession>D1CG57</accession>
<dbReference type="Proteomes" id="UP000000323">
    <property type="component" value="Chromosome 1"/>
</dbReference>
<reference evidence="4" key="1">
    <citation type="journal article" date="2010" name="Stand. Genomic Sci.">
        <title>Complete genome sequence of 'Thermobaculum terrenum' type strain (YNP1).</title>
        <authorList>
            <person name="Kiss H."/>
            <person name="Cleland D."/>
            <person name="Lapidus A."/>
            <person name="Lucas S."/>
            <person name="Glavina Del Rio T."/>
            <person name="Nolan M."/>
            <person name="Tice H."/>
            <person name="Han C."/>
            <person name="Goodwin L."/>
            <person name="Pitluck S."/>
            <person name="Liolios K."/>
            <person name="Ivanova N."/>
            <person name="Mavromatis K."/>
            <person name="Ovchinnikova G."/>
            <person name="Pati A."/>
            <person name="Chen A."/>
            <person name="Palaniappan K."/>
            <person name="Land M."/>
            <person name="Hauser L."/>
            <person name="Chang Y."/>
            <person name="Jeffries C."/>
            <person name="Lu M."/>
            <person name="Brettin T."/>
            <person name="Detter J."/>
            <person name="Goker M."/>
            <person name="Tindall B."/>
            <person name="Beck B."/>
            <person name="McDermott T."/>
            <person name="Woyke T."/>
            <person name="Bristow J."/>
            <person name="Eisen J."/>
            <person name="Markowitz V."/>
            <person name="Hugenholtz P."/>
            <person name="Kyrpides N."/>
            <person name="Klenk H."/>
            <person name="Cheng J."/>
        </authorList>
    </citation>
    <scope>NUCLEOTIDE SEQUENCE [LARGE SCALE GENOMIC DNA]</scope>
    <source>
        <strain evidence="4">ATCC BAA-798 / YNP1</strain>
    </source>
</reference>
<dbReference type="KEGG" id="ttr:Tter_0997"/>
<keyword evidence="4" id="KW-1185">Reference proteome</keyword>
<gene>
    <name evidence="3" type="ordered locus">Tter_0997</name>
</gene>
<comment type="subcellular location">
    <subcellularLocation>
        <location evidence="2">Cytoplasm</location>
    </subcellularLocation>
</comment>
<dbReference type="OrthoDB" id="9783842at2"/>
<dbReference type="Pfam" id="PF01933">
    <property type="entry name" value="CofD"/>
    <property type="match status" value="1"/>
</dbReference>
<dbReference type="GO" id="GO:0008360">
    <property type="term" value="P:regulation of cell shape"/>
    <property type="evidence" value="ECO:0007669"/>
    <property type="project" value="UniProtKB-UniRule"/>
</dbReference>
<dbReference type="SUPFAM" id="SSF142338">
    <property type="entry name" value="CofD-like"/>
    <property type="match status" value="1"/>
</dbReference>
<dbReference type="PANTHER" id="PTHR30135">
    <property type="entry name" value="UNCHARACTERIZED PROTEIN YVCK-RELATED"/>
    <property type="match status" value="1"/>
</dbReference>
<comment type="similarity">
    <text evidence="2">Belongs to the gluconeogenesis factor family.</text>
</comment>
<dbReference type="HAMAP" id="MF_00973">
    <property type="entry name" value="Gluconeogen_factor"/>
    <property type="match status" value="1"/>
</dbReference>
<evidence type="ECO:0000313" key="3">
    <source>
        <dbReference type="EMBL" id="ACZ41913.1"/>
    </source>
</evidence>
<organism evidence="3 4">
    <name type="scientific">Thermobaculum terrenum (strain ATCC BAA-798 / CCMEE 7001 / YNP1)</name>
    <dbReference type="NCBI Taxonomy" id="525904"/>
    <lineage>
        <taxon>Bacteria</taxon>
        <taxon>Bacillati</taxon>
        <taxon>Chloroflexota</taxon>
        <taxon>Chloroflexia</taxon>
        <taxon>Candidatus Thermobaculales</taxon>
        <taxon>Candidatus Thermobaculaceae</taxon>
        <taxon>Thermobaculum</taxon>
    </lineage>
</organism>
<dbReference type="InterPro" id="IPR038136">
    <property type="entry name" value="CofD-like_dom_sf"/>
</dbReference>
<dbReference type="Gene3D" id="3.40.50.10680">
    <property type="entry name" value="CofD-like domains"/>
    <property type="match status" value="1"/>
</dbReference>
<dbReference type="GO" id="GO:0005737">
    <property type="term" value="C:cytoplasm"/>
    <property type="evidence" value="ECO:0007669"/>
    <property type="project" value="UniProtKB-SubCell"/>
</dbReference>
<dbReference type="CDD" id="cd07187">
    <property type="entry name" value="YvcK_like"/>
    <property type="match status" value="1"/>
</dbReference>
<dbReference type="STRING" id="525904.Tter_0997"/>
<evidence type="ECO:0000313" key="4">
    <source>
        <dbReference type="Proteomes" id="UP000000323"/>
    </source>
</evidence>
<comment type="function">
    <text evidence="2">Required for morphogenesis under gluconeogenic growth conditions.</text>
</comment>
<dbReference type="InterPro" id="IPR010119">
    <property type="entry name" value="Gluconeogen_factor"/>
</dbReference>
<dbReference type="eggNOG" id="COG0391">
    <property type="taxonomic scope" value="Bacteria"/>
</dbReference>
<dbReference type="PANTHER" id="PTHR30135:SF3">
    <property type="entry name" value="GLUCONEOGENESIS FACTOR-RELATED"/>
    <property type="match status" value="1"/>
</dbReference>
<evidence type="ECO:0000256" key="2">
    <source>
        <dbReference type="HAMAP-Rule" id="MF_00973"/>
    </source>
</evidence>
<keyword evidence="1 2" id="KW-0963">Cytoplasm</keyword>
<sequence length="350" mass="38081">MENKAINQAYMQPKVVVIGGGTGVYVALMGLKHYTQNLTAIVTMADSGGSTGRLRDEFGHLPPGDLRKALVALAADDEATLMLRRLFEYRFEKGNGLSGHTFGNLFLTALTEITGSTDRAVEEAANILNVRGKVVPVTLTDTHLVAVTASGNVIKGETNIDIRRDDPEDPIDKVYLDPPAEANQKAIQAIEDADVIVIGPGDLFSSVIPNLLVDGIPEAIGRSRAIKIFVVNIMTKHGETDGYKASDFIRQVLRYLRGHSGLDYAIINYHEHIPSDVLQRYAEQKSVPVSIDLAECHQLVPKLIVRPLTKTGAYVRHDPQLLAEAVMDVYAQVSSPTSSEVDKQSVTVSQ</sequence>
<dbReference type="NCBIfam" id="TIGR01826">
    <property type="entry name" value="CofD_related"/>
    <property type="match status" value="1"/>
</dbReference>
<evidence type="ECO:0000256" key="1">
    <source>
        <dbReference type="ARBA" id="ARBA00022490"/>
    </source>
</evidence>
<protein>
    <recommendedName>
        <fullName evidence="2">Putative gluconeogenesis factor</fullName>
    </recommendedName>
</protein>